<dbReference type="AlphaFoldDB" id="A0A9Q1H4B1"/>
<accession>A0A9Q1H4B1</accession>
<evidence type="ECO:0000313" key="3">
    <source>
        <dbReference type="Proteomes" id="UP001152320"/>
    </source>
</evidence>
<feature type="region of interest" description="Disordered" evidence="1">
    <location>
        <begin position="374"/>
        <end position="429"/>
    </location>
</feature>
<feature type="region of interest" description="Disordered" evidence="1">
    <location>
        <begin position="179"/>
        <end position="244"/>
    </location>
</feature>
<proteinExistence type="predicted"/>
<dbReference type="Proteomes" id="UP001152320">
    <property type="component" value="Chromosome 10"/>
</dbReference>
<organism evidence="2 3">
    <name type="scientific">Holothuria leucospilota</name>
    <name type="common">Black long sea cucumber</name>
    <name type="synonym">Mertensiothuria leucospilota</name>
    <dbReference type="NCBI Taxonomy" id="206669"/>
    <lineage>
        <taxon>Eukaryota</taxon>
        <taxon>Metazoa</taxon>
        <taxon>Echinodermata</taxon>
        <taxon>Eleutherozoa</taxon>
        <taxon>Echinozoa</taxon>
        <taxon>Holothuroidea</taxon>
        <taxon>Aspidochirotacea</taxon>
        <taxon>Aspidochirotida</taxon>
        <taxon>Holothuriidae</taxon>
        <taxon>Holothuria</taxon>
    </lineage>
</organism>
<feature type="region of interest" description="Disordered" evidence="1">
    <location>
        <begin position="277"/>
        <end position="296"/>
    </location>
</feature>
<name>A0A9Q1H4B1_HOLLE</name>
<gene>
    <name evidence="2" type="ORF">HOLleu_21906</name>
</gene>
<feature type="compositionally biased region" description="Basic and acidic residues" evidence="1">
    <location>
        <begin position="400"/>
        <end position="429"/>
    </location>
</feature>
<protein>
    <submittedName>
        <fullName evidence="2">Coiled-coil domain-containing protein 15</fullName>
    </submittedName>
</protein>
<sequence>MMSGKRSKSLRRNLGKRNQAVVPVGAWVELASSPHCGDCQVFTEAQIEEERMKQRQQEKQQKLAQFQKDVKDRVRQIHQMRREQQLEMSSQAVNLQQRILHRGQRGEMGKRQQRTKMQIYREGSIQIGSDGDANDETGQISDGEIEAEQLTCQSQKIGQLVKMAKRDLAGRKIMLEKTNIPGGTWGQSFTRDRLTQSQVHNRTDERVHSTTASSDNQPPGDPTTNTFSSYDVTGEVPSSVEMSDPNTRHFPLTNEPMHKPKSVTFDPNLDRVAGNFQSEDQNKEGSGPVYERKQQGRVESKIRTGRGLGGRVGMVDVKPGVVEEERRRQLREEVSMFRRLFMDMERENVQENARRKQHNKRILRLKKAKEEERFAVERKSEQAVEPKNPETGQTEAEMIEQQREDERRAEAAIEKQKKKEKRERETERQGDHLGDFKAFCLYIYALRAQMKEKIEKLGVTLPPLCACGATAWDCSPDTCANNCVFYRNPKGKSQAVDGMTN</sequence>
<dbReference type="InterPro" id="IPR037693">
    <property type="entry name" value="CCDC15"/>
</dbReference>
<dbReference type="PANTHER" id="PTHR14817:SF2">
    <property type="entry name" value="COILED-COIL DOMAIN-CONTAINING PROTEIN 15"/>
    <property type="match status" value="1"/>
</dbReference>
<reference evidence="2" key="1">
    <citation type="submission" date="2021-10" db="EMBL/GenBank/DDBJ databases">
        <title>Tropical sea cucumber genome reveals ecological adaptation and Cuvierian tubules defense mechanism.</title>
        <authorList>
            <person name="Chen T."/>
        </authorList>
    </citation>
    <scope>NUCLEOTIDE SEQUENCE</scope>
    <source>
        <strain evidence="2">Nanhai2018</strain>
        <tissue evidence="2">Muscle</tissue>
    </source>
</reference>
<dbReference type="EMBL" id="JAIZAY010000010">
    <property type="protein sequence ID" value="KAJ8034887.1"/>
    <property type="molecule type" value="Genomic_DNA"/>
</dbReference>
<dbReference type="PANTHER" id="PTHR14817">
    <property type="entry name" value="COILED-COIL DOMAIN-CONTAINING PROTEIN 15"/>
    <property type="match status" value="1"/>
</dbReference>
<evidence type="ECO:0000313" key="2">
    <source>
        <dbReference type="EMBL" id="KAJ8034887.1"/>
    </source>
</evidence>
<feature type="region of interest" description="Disordered" evidence="1">
    <location>
        <begin position="251"/>
        <end position="270"/>
    </location>
</feature>
<dbReference type="OrthoDB" id="10007210at2759"/>
<feature type="compositionally biased region" description="Basic and acidic residues" evidence="1">
    <location>
        <begin position="374"/>
        <end position="388"/>
    </location>
</feature>
<comment type="caution">
    <text evidence="2">The sequence shown here is derived from an EMBL/GenBank/DDBJ whole genome shotgun (WGS) entry which is preliminary data.</text>
</comment>
<evidence type="ECO:0000256" key="1">
    <source>
        <dbReference type="SAM" id="MobiDB-lite"/>
    </source>
</evidence>
<feature type="compositionally biased region" description="Polar residues" evidence="1">
    <location>
        <begin position="209"/>
        <end position="231"/>
    </location>
</feature>
<dbReference type="GO" id="GO:0005813">
    <property type="term" value="C:centrosome"/>
    <property type="evidence" value="ECO:0007669"/>
    <property type="project" value="TreeGrafter"/>
</dbReference>
<keyword evidence="3" id="KW-1185">Reference proteome</keyword>